<evidence type="ECO:0008006" key="17">
    <source>
        <dbReference type="Google" id="ProtNLM"/>
    </source>
</evidence>
<dbReference type="GO" id="GO:0005576">
    <property type="term" value="C:extracellular region"/>
    <property type="evidence" value="ECO:0007669"/>
    <property type="project" value="UniProtKB-SubCell"/>
</dbReference>
<evidence type="ECO:0000256" key="5">
    <source>
        <dbReference type="ARBA" id="ARBA00022729"/>
    </source>
</evidence>
<evidence type="ECO:0000256" key="9">
    <source>
        <dbReference type="PIRSR" id="PIRSR615500-1"/>
    </source>
</evidence>
<dbReference type="PROSITE" id="PS00138">
    <property type="entry name" value="SUBTILASE_SER"/>
    <property type="match status" value="1"/>
</dbReference>
<dbReference type="InterPro" id="IPR037045">
    <property type="entry name" value="S8pro/Inhibitor_I9_sf"/>
</dbReference>
<dbReference type="CDD" id="cd04852">
    <property type="entry name" value="Peptidases_S8_3"/>
    <property type="match status" value="1"/>
</dbReference>
<keyword evidence="6 10" id="KW-0378">Hydrolase</keyword>
<organism evidence="15 16">
    <name type="scientific">Rubroshorea leprosula</name>
    <dbReference type="NCBI Taxonomy" id="152421"/>
    <lineage>
        <taxon>Eukaryota</taxon>
        <taxon>Viridiplantae</taxon>
        <taxon>Streptophyta</taxon>
        <taxon>Embryophyta</taxon>
        <taxon>Tracheophyta</taxon>
        <taxon>Spermatophyta</taxon>
        <taxon>Magnoliopsida</taxon>
        <taxon>eudicotyledons</taxon>
        <taxon>Gunneridae</taxon>
        <taxon>Pentapetalae</taxon>
        <taxon>rosids</taxon>
        <taxon>malvids</taxon>
        <taxon>Malvales</taxon>
        <taxon>Dipterocarpaceae</taxon>
        <taxon>Rubroshorea</taxon>
    </lineage>
</organism>
<dbReference type="PANTHER" id="PTHR10795">
    <property type="entry name" value="PROPROTEIN CONVERTASE SUBTILISIN/KEXIN"/>
    <property type="match status" value="1"/>
</dbReference>
<dbReference type="InterPro" id="IPR045051">
    <property type="entry name" value="SBT"/>
</dbReference>
<dbReference type="AlphaFoldDB" id="A0AAV5JFW7"/>
<dbReference type="Gene3D" id="3.50.30.30">
    <property type="match status" value="1"/>
</dbReference>
<evidence type="ECO:0000256" key="3">
    <source>
        <dbReference type="ARBA" id="ARBA00022525"/>
    </source>
</evidence>
<evidence type="ECO:0000313" key="15">
    <source>
        <dbReference type="EMBL" id="GKV10248.1"/>
    </source>
</evidence>
<gene>
    <name evidence="15" type="ORF">SLEP1_g21641</name>
</gene>
<dbReference type="CDD" id="cd02120">
    <property type="entry name" value="PA_subtilisin_like"/>
    <property type="match status" value="1"/>
</dbReference>
<feature type="domain" description="Peptidase S8/S53" evidence="12">
    <location>
        <begin position="137"/>
        <end position="574"/>
    </location>
</feature>
<evidence type="ECO:0000259" key="14">
    <source>
        <dbReference type="Pfam" id="PF17766"/>
    </source>
</evidence>
<dbReference type="InterPro" id="IPR034197">
    <property type="entry name" value="Peptidases_S8_3"/>
</dbReference>
<evidence type="ECO:0000256" key="6">
    <source>
        <dbReference type="ARBA" id="ARBA00022801"/>
    </source>
</evidence>
<reference evidence="15 16" key="1">
    <citation type="journal article" date="2021" name="Commun. Biol.">
        <title>The genome of Shorea leprosula (Dipterocarpaceae) highlights the ecological relevance of drought in aseasonal tropical rainforests.</title>
        <authorList>
            <person name="Ng K.K.S."/>
            <person name="Kobayashi M.J."/>
            <person name="Fawcett J.A."/>
            <person name="Hatakeyama M."/>
            <person name="Paape T."/>
            <person name="Ng C.H."/>
            <person name="Ang C.C."/>
            <person name="Tnah L.H."/>
            <person name="Lee C.T."/>
            <person name="Nishiyama T."/>
            <person name="Sese J."/>
            <person name="O'Brien M.J."/>
            <person name="Copetti D."/>
            <person name="Mohd Noor M.I."/>
            <person name="Ong R.C."/>
            <person name="Putra M."/>
            <person name="Sireger I.Z."/>
            <person name="Indrioko S."/>
            <person name="Kosugi Y."/>
            <person name="Izuno A."/>
            <person name="Isagi Y."/>
            <person name="Lee S.L."/>
            <person name="Shimizu K.K."/>
        </authorList>
    </citation>
    <scope>NUCLEOTIDE SEQUENCE [LARGE SCALE GENOMIC DNA]</scope>
    <source>
        <strain evidence="15">214</strain>
    </source>
</reference>
<dbReference type="EMBL" id="BPVZ01000032">
    <property type="protein sequence ID" value="GKV10248.1"/>
    <property type="molecule type" value="Genomic_DNA"/>
</dbReference>
<dbReference type="PROSITE" id="PS51892">
    <property type="entry name" value="SUBTILASE"/>
    <property type="match status" value="1"/>
</dbReference>
<keyword evidence="16" id="KW-1185">Reference proteome</keyword>
<dbReference type="Gene3D" id="2.60.40.2310">
    <property type="match status" value="1"/>
</dbReference>
<feature type="active site" description="Charge relay system" evidence="9 10">
    <location>
        <position position="217"/>
    </location>
</feature>
<feature type="active site" description="Charge relay system" evidence="9 10">
    <location>
        <position position="146"/>
    </location>
</feature>
<dbReference type="SUPFAM" id="SSF52743">
    <property type="entry name" value="Subtilisin-like"/>
    <property type="match status" value="1"/>
</dbReference>
<dbReference type="FunFam" id="3.40.50.200:FF:000006">
    <property type="entry name" value="Subtilisin-like protease SBT1.5"/>
    <property type="match status" value="1"/>
</dbReference>
<evidence type="ECO:0000256" key="10">
    <source>
        <dbReference type="PROSITE-ProRule" id="PRU01240"/>
    </source>
</evidence>
<dbReference type="Pfam" id="PF17766">
    <property type="entry name" value="fn3_6"/>
    <property type="match status" value="1"/>
</dbReference>
<keyword evidence="8" id="KW-0325">Glycoprotein</keyword>
<feature type="domain" description="Subtilisin-like protease fibronectin type-III" evidence="14">
    <location>
        <begin position="647"/>
        <end position="751"/>
    </location>
</feature>
<evidence type="ECO:0000256" key="1">
    <source>
        <dbReference type="ARBA" id="ARBA00004613"/>
    </source>
</evidence>
<evidence type="ECO:0000259" key="12">
    <source>
        <dbReference type="Pfam" id="PF00082"/>
    </source>
</evidence>
<feature type="domain" description="Inhibitor I9" evidence="13">
    <location>
        <begin position="28"/>
        <end position="108"/>
    </location>
</feature>
<dbReference type="InterPro" id="IPR000209">
    <property type="entry name" value="Peptidase_S8/S53_dom"/>
</dbReference>
<evidence type="ECO:0000313" key="16">
    <source>
        <dbReference type="Proteomes" id="UP001054252"/>
    </source>
</evidence>
<keyword evidence="7 10" id="KW-0720">Serine protease</keyword>
<dbReference type="InterPro" id="IPR023828">
    <property type="entry name" value="Peptidase_S8_Ser-AS"/>
</dbReference>
<dbReference type="InterPro" id="IPR041469">
    <property type="entry name" value="Subtilisin-like_FN3"/>
</dbReference>
<dbReference type="Pfam" id="PF00082">
    <property type="entry name" value="Peptidase_S8"/>
    <property type="match status" value="1"/>
</dbReference>
<dbReference type="Proteomes" id="UP001054252">
    <property type="component" value="Unassembled WGS sequence"/>
</dbReference>
<feature type="signal peptide" evidence="11">
    <location>
        <begin position="1"/>
        <end position="26"/>
    </location>
</feature>
<proteinExistence type="inferred from homology"/>
<comment type="subcellular location">
    <subcellularLocation>
        <location evidence="1">Secreted</location>
    </subcellularLocation>
</comment>
<feature type="active site" description="Charge relay system" evidence="9 10">
    <location>
        <position position="534"/>
    </location>
</feature>
<keyword evidence="4 10" id="KW-0645">Protease</keyword>
<keyword evidence="3" id="KW-0964">Secreted</keyword>
<comment type="similarity">
    <text evidence="2 10">Belongs to the peptidase S8 family.</text>
</comment>
<evidence type="ECO:0000256" key="7">
    <source>
        <dbReference type="ARBA" id="ARBA00022825"/>
    </source>
</evidence>
<keyword evidence="5 11" id="KW-0732">Signal</keyword>
<dbReference type="Pfam" id="PF05922">
    <property type="entry name" value="Inhibitor_I9"/>
    <property type="match status" value="1"/>
</dbReference>
<evidence type="ECO:0000256" key="11">
    <source>
        <dbReference type="SAM" id="SignalP"/>
    </source>
</evidence>
<dbReference type="GO" id="GO:0006508">
    <property type="term" value="P:proteolysis"/>
    <property type="evidence" value="ECO:0007669"/>
    <property type="project" value="UniProtKB-KW"/>
</dbReference>
<evidence type="ECO:0000256" key="8">
    <source>
        <dbReference type="ARBA" id="ARBA00023180"/>
    </source>
</evidence>
<evidence type="ECO:0000256" key="2">
    <source>
        <dbReference type="ARBA" id="ARBA00011073"/>
    </source>
</evidence>
<name>A0AAV5JFW7_9ROSI</name>
<feature type="chain" id="PRO_5043741813" description="Subtilisin-like protease" evidence="11">
    <location>
        <begin position="27"/>
        <end position="758"/>
    </location>
</feature>
<dbReference type="InterPro" id="IPR036852">
    <property type="entry name" value="Peptidase_S8/S53_dom_sf"/>
</dbReference>
<comment type="caution">
    <text evidence="15">The sequence shown here is derived from an EMBL/GenBank/DDBJ whole genome shotgun (WGS) entry which is preliminary data.</text>
</comment>
<evidence type="ECO:0000256" key="4">
    <source>
        <dbReference type="ARBA" id="ARBA00022670"/>
    </source>
</evidence>
<dbReference type="Gene3D" id="3.30.70.80">
    <property type="entry name" value="Peptidase S8 propeptide/proteinase inhibitor I9"/>
    <property type="match status" value="1"/>
</dbReference>
<dbReference type="Gene3D" id="3.40.50.200">
    <property type="entry name" value="Peptidase S8/S53 domain"/>
    <property type="match status" value="1"/>
</dbReference>
<evidence type="ECO:0000259" key="13">
    <source>
        <dbReference type="Pfam" id="PF05922"/>
    </source>
</evidence>
<dbReference type="PRINTS" id="PR00723">
    <property type="entry name" value="SUBTILISIN"/>
</dbReference>
<accession>A0AAV5JFW7</accession>
<dbReference type="GO" id="GO:0004252">
    <property type="term" value="F:serine-type endopeptidase activity"/>
    <property type="evidence" value="ECO:0007669"/>
    <property type="project" value="UniProtKB-UniRule"/>
</dbReference>
<sequence>MATLHVLRFVWLAFTFISYLVPLAESDNYIVHMDITAMPKAFSDQHNWYLATLNSLSVDFSASSNLPTASSKLIYSYTHVIQGFSASLSPNELEALKSIPGYVSSTRDLLANVDTTHSYQFLGLNSNSGAWPVSNYGQDVIVGVVDTGVWPESESFNDEGITEIPSRWKGKCESGTQFNSSLCNKKLIGAQFFNKGLVARNPNITIKMNSARDTDGHGTHTSSTAAGNYVSNASYFGYAPGTAGGIAPRARVAVYKVLWDEGGYASDIIAGIDQAITDGVDVISLSLGFDGVELYEDPVAIATFAALERNIFVSTSAGNEGPSVGTLHNGIPWVLTVAAGTMDRELGAVLTLGNGNSVRGTSLYPGDSSLTQSPIVFTDKCDNQIELKKLENKIVVCEDKNNSISDQFFNVSSANVTGGIFISNSSDVEFFYQSSFPAIFMTPKEGEIIKDYIKSSTEPKAAMEFKKTFLGTTPAPSVASYSSRGPSFSCPFVLKPDILAPGVLVLASWSQISSVAQLKSQLLYGKFNIISGTSMACPHASGAGALLKGAHPEWSPAAIRSALMTTSDLTDNTLSPIKDIGLDFATASPLAMGTGHINPNKAVDPGLIYDATIEDYVNLLCALNFTAKQIQTITKSSTNNCSAPSLDLNYPSFIAFFNVKGSKSNSKTVIEFQRTVTNVGDEMSTYTATVTVMEGFQVSVTPEKLVFKEKNEKKFYKLSIEGPSMMKDIFVFGYLSWEDSGGKYVVRSPIVATRLQLD</sequence>
<dbReference type="FunFam" id="3.30.70.80:FF:000003">
    <property type="entry name" value="Subtilisin-like protease SBT1.9"/>
    <property type="match status" value="1"/>
</dbReference>
<protein>
    <recommendedName>
        <fullName evidence="17">Subtilisin-like protease</fullName>
    </recommendedName>
</protein>
<dbReference type="InterPro" id="IPR015500">
    <property type="entry name" value="Peptidase_S8_subtilisin-rel"/>
</dbReference>
<dbReference type="InterPro" id="IPR010259">
    <property type="entry name" value="S8pro/Inhibitor_I9"/>
</dbReference>